<keyword evidence="2" id="KW-1185">Reference proteome</keyword>
<name>A0AAV4QI83_9ARAC</name>
<dbReference type="EMBL" id="BPLQ01004578">
    <property type="protein sequence ID" value="GIY09034.1"/>
    <property type="molecule type" value="Genomic_DNA"/>
</dbReference>
<evidence type="ECO:0000313" key="1">
    <source>
        <dbReference type="EMBL" id="GIY09034.1"/>
    </source>
</evidence>
<organism evidence="1 2">
    <name type="scientific">Caerostris darwini</name>
    <dbReference type="NCBI Taxonomy" id="1538125"/>
    <lineage>
        <taxon>Eukaryota</taxon>
        <taxon>Metazoa</taxon>
        <taxon>Ecdysozoa</taxon>
        <taxon>Arthropoda</taxon>
        <taxon>Chelicerata</taxon>
        <taxon>Arachnida</taxon>
        <taxon>Araneae</taxon>
        <taxon>Araneomorphae</taxon>
        <taxon>Entelegynae</taxon>
        <taxon>Araneoidea</taxon>
        <taxon>Araneidae</taxon>
        <taxon>Caerostris</taxon>
    </lineage>
</organism>
<protein>
    <submittedName>
        <fullName evidence="1">Uncharacterized protein</fullName>
    </submittedName>
</protein>
<sequence>MREIFPSVSMHPISGFILPSPITCPILNLCSVPHRGAQAWRRKWVKEFPDESGSIPPFLISILPALFILRPRRPFLVLTRTPGYICL</sequence>
<accession>A0AAV4QI83</accession>
<gene>
    <name evidence="1" type="ORF">CDAR_529901</name>
</gene>
<evidence type="ECO:0000313" key="2">
    <source>
        <dbReference type="Proteomes" id="UP001054837"/>
    </source>
</evidence>
<proteinExistence type="predicted"/>
<dbReference type="AlphaFoldDB" id="A0AAV4QI83"/>
<dbReference type="Proteomes" id="UP001054837">
    <property type="component" value="Unassembled WGS sequence"/>
</dbReference>
<reference evidence="1 2" key="1">
    <citation type="submission" date="2021-06" db="EMBL/GenBank/DDBJ databases">
        <title>Caerostris darwini draft genome.</title>
        <authorList>
            <person name="Kono N."/>
            <person name="Arakawa K."/>
        </authorList>
    </citation>
    <scope>NUCLEOTIDE SEQUENCE [LARGE SCALE GENOMIC DNA]</scope>
</reference>
<comment type="caution">
    <text evidence="1">The sequence shown here is derived from an EMBL/GenBank/DDBJ whole genome shotgun (WGS) entry which is preliminary data.</text>
</comment>